<dbReference type="HOGENOM" id="CLU_082062_0_0_10"/>
<accession>A4SE93</accession>
<reference evidence="2" key="1">
    <citation type="submission" date="2007-03" db="EMBL/GenBank/DDBJ databases">
        <title>Complete sequence of Prosthecochloris vibrioformis DSM 265.</title>
        <authorList>
            <consortium name="US DOE Joint Genome Institute"/>
            <person name="Copeland A."/>
            <person name="Lucas S."/>
            <person name="Lapidus A."/>
            <person name="Barry K."/>
            <person name="Detter J.C."/>
            <person name="Glavina del Rio T."/>
            <person name="Hammon N."/>
            <person name="Israni S."/>
            <person name="Pitluck S."/>
            <person name="Schmutz J."/>
            <person name="Larimer F."/>
            <person name="Land M."/>
            <person name="Hauser L."/>
            <person name="Mikhailova N."/>
            <person name="Li T."/>
            <person name="Overmann J."/>
            <person name="Schuster S.C."/>
            <person name="Bryant D.A."/>
            <person name="Richardson P."/>
        </authorList>
    </citation>
    <scope>NUCLEOTIDE SEQUENCE [LARGE SCALE GENOMIC DNA]</scope>
    <source>
        <strain evidence="2">DSM 265</strain>
    </source>
</reference>
<feature type="chain" id="PRO_5002672010" description="Porin" evidence="1">
    <location>
        <begin position="25"/>
        <end position="219"/>
    </location>
</feature>
<feature type="signal peptide" evidence="1">
    <location>
        <begin position="1"/>
        <end position="24"/>
    </location>
</feature>
<evidence type="ECO:0000256" key="1">
    <source>
        <dbReference type="SAM" id="SignalP"/>
    </source>
</evidence>
<proteinExistence type="predicted"/>
<keyword evidence="1" id="KW-0732">Signal</keyword>
<dbReference type="KEGG" id="pvi:Cvib_0787"/>
<dbReference type="AlphaFoldDB" id="A4SE93"/>
<dbReference type="SUPFAM" id="SSF56935">
    <property type="entry name" value="Porins"/>
    <property type="match status" value="1"/>
</dbReference>
<sequence length="219" mass="23204">MKKTTKFLTVAALLATGFSGTAMADEGFSIGADVVSSYVWRGTEQGDSFAVQPSLTYTFAGSGVEVGAWGSYAVAENDGSRHKEIDLYASVPVGPLTLTATDYFTAADGNKSFDFTDDGQNVVEISASYAIDDLSLLAGVNVAGLDTNNAVYCEAGYQFYDKDGYTASGFVGAGNEVYTTDADFNVVNTGISVSKDRYTASYVYNPDSEMSHLVFMASF</sequence>
<dbReference type="eggNOG" id="ENOG5033K0N">
    <property type="taxonomic scope" value="Bacteria"/>
</dbReference>
<dbReference type="STRING" id="290318.Cvib_0787"/>
<name>A4SE93_CHLPM</name>
<evidence type="ECO:0000313" key="2">
    <source>
        <dbReference type="EMBL" id="ABP36802.1"/>
    </source>
</evidence>
<dbReference type="EMBL" id="CP000607">
    <property type="protein sequence ID" value="ABP36802.1"/>
    <property type="molecule type" value="Genomic_DNA"/>
</dbReference>
<evidence type="ECO:0008006" key="3">
    <source>
        <dbReference type="Google" id="ProtNLM"/>
    </source>
</evidence>
<dbReference type="Pfam" id="PF09694">
    <property type="entry name" value="Gcw_chp"/>
    <property type="match status" value="1"/>
</dbReference>
<dbReference type="InterPro" id="IPR010239">
    <property type="entry name" value="CHP02001"/>
</dbReference>
<protein>
    <recommendedName>
        <fullName evidence="3">Porin</fullName>
    </recommendedName>
</protein>
<gene>
    <name evidence="2" type="ordered locus">Cvib_0787</name>
</gene>
<organism evidence="2">
    <name type="scientific">Chlorobium phaeovibrioides (strain DSM 265 / 1930)</name>
    <name type="common">Prosthecochloris vibrioformis (strain DSM 265)</name>
    <dbReference type="NCBI Taxonomy" id="290318"/>
    <lineage>
        <taxon>Bacteria</taxon>
        <taxon>Pseudomonadati</taxon>
        <taxon>Chlorobiota</taxon>
        <taxon>Chlorobiia</taxon>
        <taxon>Chlorobiales</taxon>
        <taxon>Chlorobiaceae</taxon>
        <taxon>Chlorobium/Pelodictyon group</taxon>
        <taxon>Chlorobium</taxon>
    </lineage>
</organism>
<dbReference type="OrthoDB" id="1065092at2"/>